<dbReference type="Proteomes" id="UP000000740">
    <property type="component" value="Chromosome 1"/>
</dbReference>
<dbReference type="HOGENOM" id="CLU_3371308_0_0_2"/>
<feature type="region of interest" description="Disordered" evidence="1">
    <location>
        <begin position="1"/>
        <end position="34"/>
    </location>
</feature>
<protein>
    <submittedName>
        <fullName evidence="2">Uncharacterized protein</fullName>
    </submittedName>
</protein>
<name>B9LT70_HALLT</name>
<organism evidence="2 3">
    <name type="scientific">Halorubrum lacusprofundi (strain ATCC 49239 / DSM 5036 / JCM 8891 / ACAM 34)</name>
    <dbReference type="NCBI Taxonomy" id="416348"/>
    <lineage>
        <taxon>Archaea</taxon>
        <taxon>Methanobacteriati</taxon>
        <taxon>Methanobacteriota</taxon>
        <taxon>Stenosarchaea group</taxon>
        <taxon>Halobacteria</taxon>
        <taxon>Halobacteriales</taxon>
        <taxon>Haloferacaceae</taxon>
        <taxon>Halorubrum</taxon>
    </lineage>
</organism>
<accession>B9LT70</accession>
<keyword evidence="3" id="KW-1185">Reference proteome</keyword>
<gene>
    <name evidence="2" type="ordered locus">Hlac_2469</name>
</gene>
<evidence type="ECO:0000256" key="1">
    <source>
        <dbReference type="SAM" id="MobiDB-lite"/>
    </source>
</evidence>
<dbReference type="KEGG" id="hla:Hlac_2469"/>
<feature type="compositionally biased region" description="Polar residues" evidence="1">
    <location>
        <begin position="24"/>
        <end position="34"/>
    </location>
</feature>
<evidence type="ECO:0000313" key="2">
    <source>
        <dbReference type="EMBL" id="ACM58042.1"/>
    </source>
</evidence>
<evidence type="ECO:0000313" key="3">
    <source>
        <dbReference type="Proteomes" id="UP000000740"/>
    </source>
</evidence>
<proteinExistence type="predicted"/>
<dbReference type="AlphaFoldDB" id="B9LT70"/>
<sequence>MRKVPPPAGQATGHTPGVGDGWLWNSNDTPHPDP</sequence>
<reference evidence="2 3" key="1">
    <citation type="journal article" date="2016" name="Stand. Genomic Sci.">
        <title>Complete genome sequence of the Antarctic Halorubrum lacusprofundi type strain ACAM 34.</title>
        <authorList>
            <person name="Anderson I.J."/>
            <person name="DasSarma P."/>
            <person name="Lucas S."/>
            <person name="Copeland A."/>
            <person name="Lapidus A."/>
            <person name="Del Rio T.G."/>
            <person name="Tice H."/>
            <person name="Dalin E."/>
            <person name="Bruce D.C."/>
            <person name="Goodwin L."/>
            <person name="Pitluck S."/>
            <person name="Sims D."/>
            <person name="Brettin T.S."/>
            <person name="Detter J.C."/>
            <person name="Han C.S."/>
            <person name="Larimer F."/>
            <person name="Hauser L."/>
            <person name="Land M."/>
            <person name="Ivanova N."/>
            <person name="Richardson P."/>
            <person name="Cavicchioli R."/>
            <person name="DasSarma S."/>
            <person name="Woese C.R."/>
            <person name="Kyrpides N.C."/>
        </authorList>
    </citation>
    <scope>NUCLEOTIDE SEQUENCE [LARGE SCALE GENOMIC DNA]</scope>
    <source>
        <strain evidence="3">ATCC 49239 / DSM 5036 / JCM 8891 / ACAM 34</strain>
    </source>
</reference>
<dbReference type="EMBL" id="CP001365">
    <property type="protein sequence ID" value="ACM58042.1"/>
    <property type="molecule type" value="Genomic_DNA"/>
</dbReference>